<dbReference type="GO" id="GO:0016740">
    <property type="term" value="F:transferase activity"/>
    <property type="evidence" value="ECO:0007669"/>
    <property type="project" value="UniProtKB-KW"/>
</dbReference>
<name>A0A101FEZ0_9THEO</name>
<feature type="domain" description="DAHP synthase ferredoxin-like" evidence="3">
    <location>
        <begin position="1"/>
        <end position="66"/>
    </location>
</feature>
<dbReference type="Gene3D" id="3.20.20.70">
    <property type="entry name" value="Aldolase class I"/>
    <property type="match status" value="1"/>
</dbReference>
<dbReference type="Pfam" id="PF00793">
    <property type="entry name" value="DAHP_synth_1"/>
    <property type="match status" value="1"/>
</dbReference>
<dbReference type="InterPro" id="IPR006268">
    <property type="entry name" value="DAHP_syn_2"/>
</dbReference>
<evidence type="ECO:0000313" key="4">
    <source>
        <dbReference type="EMBL" id="KUK35797.1"/>
    </source>
</evidence>
<feature type="domain" description="DAHP synthetase I/KDSA" evidence="2">
    <location>
        <begin position="84"/>
        <end position="330"/>
    </location>
</feature>
<evidence type="ECO:0000259" key="2">
    <source>
        <dbReference type="Pfam" id="PF00793"/>
    </source>
</evidence>
<reference evidence="5" key="1">
    <citation type="journal article" date="2015" name="MBio">
        <title>Genome-Resolved Metagenomic Analysis Reveals Roles for Candidate Phyla and Other Microbial Community Members in Biogeochemical Transformations in Oil Reservoirs.</title>
        <authorList>
            <person name="Hu P."/>
            <person name="Tom L."/>
            <person name="Singh A."/>
            <person name="Thomas B.C."/>
            <person name="Baker B.J."/>
            <person name="Piceno Y.M."/>
            <person name="Andersen G.L."/>
            <person name="Banfield J.F."/>
        </authorList>
    </citation>
    <scope>NUCLEOTIDE SEQUENCE [LARGE SCALE GENOMIC DNA]</scope>
</reference>
<proteinExistence type="predicted"/>
<dbReference type="NCBIfam" id="TIGR01361">
    <property type="entry name" value="DAHP_synth_Bsub"/>
    <property type="match status" value="1"/>
</dbReference>
<dbReference type="PANTHER" id="PTHR43018">
    <property type="entry name" value="PHOSPHO-2-DEHYDRO-3-DEOXYHEPTONATE ALDOLASE"/>
    <property type="match status" value="1"/>
</dbReference>
<dbReference type="PANTHER" id="PTHR43018:SF2">
    <property type="entry name" value="PHOSPHO-2-DEHYDRO-3-DEOXYHEPTONATE ALDOLASE"/>
    <property type="match status" value="1"/>
</dbReference>
<dbReference type="NCBIfam" id="NF009239">
    <property type="entry name" value="PRK12595.1"/>
    <property type="match status" value="1"/>
</dbReference>
<dbReference type="NCBIfam" id="NF006421">
    <property type="entry name" value="PRK08673.1"/>
    <property type="match status" value="1"/>
</dbReference>
<dbReference type="InterPro" id="IPR041071">
    <property type="entry name" value="DAHP_snth_FXD"/>
</dbReference>
<evidence type="ECO:0000256" key="1">
    <source>
        <dbReference type="ARBA" id="ARBA00022679"/>
    </source>
</evidence>
<dbReference type="InterPro" id="IPR052899">
    <property type="entry name" value="Class-I_DAHP_synthase"/>
</dbReference>
<protein>
    <submittedName>
        <fullName evidence="4">Phospho-2-dehydro-3-deoxyheptonate aldolase AroF</fullName>
    </submittedName>
</protein>
<gene>
    <name evidence="4" type="ORF">XD66_1496</name>
</gene>
<keyword evidence="1" id="KW-0808">Transferase</keyword>
<dbReference type="Gene3D" id="3.30.70.1140">
    <property type="entry name" value="Phospho-2-dehydro-3-deoxyheptonate aldolase, domain 1"/>
    <property type="match status" value="1"/>
</dbReference>
<evidence type="ECO:0000313" key="5">
    <source>
        <dbReference type="Proteomes" id="UP000053326"/>
    </source>
</evidence>
<dbReference type="AlphaFoldDB" id="A0A101FEZ0"/>
<dbReference type="PATRIC" id="fig|85874.4.peg.1162"/>
<dbReference type="GO" id="GO:0009073">
    <property type="term" value="P:aromatic amino acid family biosynthetic process"/>
    <property type="evidence" value="ECO:0007669"/>
    <property type="project" value="InterPro"/>
</dbReference>
<dbReference type="SUPFAM" id="SSF51569">
    <property type="entry name" value="Aldolase"/>
    <property type="match status" value="1"/>
</dbReference>
<dbReference type="InterPro" id="IPR013785">
    <property type="entry name" value="Aldolase_TIM"/>
</dbReference>
<dbReference type="Proteomes" id="UP000053326">
    <property type="component" value="Unassembled WGS sequence"/>
</dbReference>
<accession>A0A101FEZ0</accession>
<dbReference type="EMBL" id="LGFO01000252">
    <property type="protein sequence ID" value="KUK35797.1"/>
    <property type="molecule type" value="Genomic_DNA"/>
</dbReference>
<evidence type="ECO:0000259" key="3">
    <source>
        <dbReference type="Pfam" id="PF18152"/>
    </source>
</evidence>
<organism evidence="4 5">
    <name type="scientific">Thermacetogenium phaeum</name>
    <dbReference type="NCBI Taxonomy" id="85874"/>
    <lineage>
        <taxon>Bacteria</taxon>
        <taxon>Bacillati</taxon>
        <taxon>Bacillota</taxon>
        <taxon>Clostridia</taxon>
        <taxon>Thermoanaerobacterales</taxon>
        <taxon>Thermoanaerobacteraceae</taxon>
        <taxon>Thermacetogenium</taxon>
    </lineage>
</organism>
<sequence>MIIVMEASATRREIEAVCAKLVQEGFSVHLSEGVARTIIGVIGDRTRAMGLALEAMPGVEKAIPVLNPFKLVSREFRQENTIVSINGRVLGGNEVHLIAGPCSVESREQLLETAWAVKEAGATLLRGGAFKPRTSPYSFQGLEEAGLEILAEARERTGLPVVTEVVDPRFVSLVGSYADVLQIGARNMQNYFLLKEVAKVKKPVLLKRGPSATVEEWLMAAEYIMLGGNDQIILCERGIRTFETFTRNTLDLNAVPVVKRLSHLPVIVDPSHGTGKWWLVQPMAQAAIAAGADGLMVEVHPDPGEALSDGKQSLTPENFRNLVASVKEIAVAVGRRLSNTVAGEQLPK</sequence>
<comment type="caution">
    <text evidence="4">The sequence shown here is derived from an EMBL/GenBank/DDBJ whole genome shotgun (WGS) entry which is preliminary data.</text>
</comment>
<dbReference type="InterPro" id="IPR006218">
    <property type="entry name" value="DAHP1/KDSA"/>
</dbReference>
<dbReference type="Pfam" id="PF18152">
    <property type="entry name" value="DAHP_snth_FXD"/>
    <property type="match status" value="1"/>
</dbReference>
<dbReference type="GO" id="GO:0016832">
    <property type="term" value="F:aldehyde-lyase activity"/>
    <property type="evidence" value="ECO:0007669"/>
    <property type="project" value="InterPro"/>
</dbReference>